<dbReference type="RefSeq" id="WP_011012671.1">
    <property type="nucleotide sequence ID" value="NC_003413.1"/>
</dbReference>
<evidence type="ECO:0000313" key="3">
    <source>
        <dbReference type="Proteomes" id="UP000324354"/>
    </source>
</evidence>
<dbReference type="AlphaFoldDB" id="A0A5C0XSC6"/>
<dbReference type="GeneID" id="41713343"/>
<dbReference type="EMBL" id="CP023154">
    <property type="protein sequence ID" value="QEK79148.1"/>
    <property type="molecule type" value="Genomic_DNA"/>
</dbReference>
<sequence length="263" mass="29233">MKHILLEIESNKGLVILLIILPSLLLVITWFALSDLGEIPSEGTEFMKTVPCKEVGNVIEESSHSLMYFFDEVARSQTKALKKGIKIVFSGVFLSASLLSALILGKSISMGTIIYDIGILRNKRAIILTRLSPVLVYSLFSSLLVSIAISFLLQLYGMNIEVGVMLKLFISLFLASTWGIFFSSLISVSSREYSFSVLLSFLVVGAFLSELPGNELIFPFLDLFQWMLFPEFVELKFTSIVGLLLLGITPLVTIKIFEGGDYY</sequence>
<accession>A0A5C0XSC6</accession>
<feature type="transmembrane region" description="Helical" evidence="1">
    <location>
        <begin position="195"/>
        <end position="217"/>
    </location>
</feature>
<dbReference type="GeneID" id="24883637"/>
<keyword evidence="1" id="KW-0472">Membrane</keyword>
<feature type="transmembrane region" description="Helical" evidence="1">
    <location>
        <begin position="87"/>
        <end position="114"/>
    </location>
</feature>
<evidence type="ECO:0008006" key="4">
    <source>
        <dbReference type="Google" id="ProtNLM"/>
    </source>
</evidence>
<feature type="transmembrane region" description="Helical" evidence="1">
    <location>
        <begin position="237"/>
        <end position="257"/>
    </location>
</feature>
<evidence type="ECO:0000256" key="1">
    <source>
        <dbReference type="SAM" id="Phobius"/>
    </source>
</evidence>
<protein>
    <recommendedName>
        <fullName evidence="4">ABC transporter permease</fullName>
    </recommendedName>
</protein>
<evidence type="ECO:0000313" key="2">
    <source>
        <dbReference type="EMBL" id="QEK79148.1"/>
    </source>
</evidence>
<feature type="transmembrane region" description="Helical" evidence="1">
    <location>
        <begin position="168"/>
        <end position="188"/>
    </location>
</feature>
<reference evidence="2 3" key="1">
    <citation type="submission" date="2017-08" db="EMBL/GenBank/DDBJ databases">
        <title>Resequencing and Reannotation of the genome of Pyrococcus furiosus type strain DSM3638.</title>
        <authorList>
            <person name="Reichelt R.M."/>
            <person name="Bunk B."/>
        </authorList>
    </citation>
    <scope>NUCLEOTIDE SEQUENCE [LARGE SCALE GENOMIC DNA]</scope>
    <source>
        <strain evidence="2 3">DSM 3638</strain>
    </source>
</reference>
<gene>
    <name evidence="2" type="ORF">PFDSM3638_07675</name>
</gene>
<dbReference type="OrthoDB" id="86276at2157"/>
<keyword evidence="1" id="KW-1133">Transmembrane helix</keyword>
<dbReference type="Proteomes" id="UP000324354">
    <property type="component" value="Chromosome"/>
</dbReference>
<organism evidence="2 3">
    <name type="scientific">Pyrococcus furiosus (strain ATCC 43587 / DSM 3638 / JCM 8422 / Vc1)</name>
    <dbReference type="NCBI Taxonomy" id="186497"/>
    <lineage>
        <taxon>Archaea</taxon>
        <taxon>Methanobacteriati</taxon>
        <taxon>Methanobacteriota</taxon>
        <taxon>Thermococci</taxon>
        <taxon>Thermococcales</taxon>
        <taxon>Thermococcaceae</taxon>
        <taxon>Pyrococcus</taxon>
    </lineage>
</organism>
<feature type="transmembrane region" description="Helical" evidence="1">
    <location>
        <begin position="12"/>
        <end position="33"/>
    </location>
</feature>
<keyword evidence="1" id="KW-0812">Transmembrane</keyword>
<proteinExistence type="predicted"/>
<feature type="transmembrane region" description="Helical" evidence="1">
    <location>
        <begin position="134"/>
        <end position="156"/>
    </location>
</feature>
<name>A0A5C0XSC6_PYRFU</name>